<evidence type="ECO:0000313" key="2">
    <source>
        <dbReference type="Proteomes" id="UP000294902"/>
    </source>
</evidence>
<name>A0A4R3MEU1_9FIRM</name>
<protein>
    <submittedName>
        <fullName evidence="1">Uncharacterized protein (DUF885 family)</fullName>
    </submittedName>
</protein>
<dbReference type="RefSeq" id="WP_132254117.1">
    <property type="nucleotide sequence ID" value="NZ_SMAL01000015.1"/>
</dbReference>
<proteinExistence type="predicted"/>
<dbReference type="OrthoDB" id="9760040at2"/>
<dbReference type="AlphaFoldDB" id="A0A4R3MEU1"/>
<dbReference type="InterPro" id="IPR010281">
    <property type="entry name" value="DUF885"/>
</dbReference>
<gene>
    <name evidence="1" type="ORF">EDC18_11517</name>
</gene>
<evidence type="ECO:0000313" key="1">
    <source>
        <dbReference type="EMBL" id="TCT11672.1"/>
    </source>
</evidence>
<dbReference type="Pfam" id="PF05960">
    <property type="entry name" value="DUF885"/>
    <property type="match status" value="1"/>
</dbReference>
<dbReference type="PANTHER" id="PTHR33361:SF2">
    <property type="entry name" value="DUF885 DOMAIN-CONTAINING PROTEIN"/>
    <property type="match status" value="1"/>
</dbReference>
<comment type="caution">
    <text evidence="1">The sequence shown here is derived from an EMBL/GenBank/DDBJ whole genome shotgun (WGS) entry which is preliminary data.</text>
</comment>
<organism evidence="1 2">
    <name type="scientific">Natranaerovirga pectinivora</name>
    <dbReference type="NCBI Taxonomy" id="682400"/>
    <lineage>
        <taxon>Bacteria</taxon>
        <taxon>Bacillati</taxon>
        <taxon>Bacillota</taxon>
        <taxon>Clostridia</taxon>
        <taxon>Lachnospirales</taxon>
        <taxon>Natranaerovirgaceae</taxon>
        <taxon>Natranaerovirga</taxon>
    </lineage>
</organism>
<accession>A0A4R3MEU1</accession>
<dbReference type="Proteomes" id="UP000294902">
    <property type="component" value="Unassembled WGS sequence"/>
</dbReference>
<dbReference type="PROSITE" id="PS51257">
    <property type="entry name" value="PROKAR_LIPOPROTEIN"/>
    <property type="match status" value="1"/>
</dbReference>
<sequence>MKCHFKKIFTIFFVFLLLLSIIGCSKKPTVTPDENAEFAMFLDNLFKSELESSPLDIAYTLASPENYNLDHIIPSMPDLSEEAFLKDIQRIENIINELKTFDYENLSTDEKLTYDILMKYYEVALMSKNLYKHRKILSPSLGMQSQLPIFFAEYPLRIKKDINNYLNLLNEVPILFNQVIEFERLKATEGLLMPAFAMESIIEQINYFTSSVEDNFLIEIFIDKIKDIPGITADDITQFENRNRDLIINTVIPAYEELALALTQLKDKSVNNKGLYYLPQGTDYYEYLYYSYTGSSKTLEEIIDLIDLRIRQTFVQYHVLSQQDVDLIDAYFEFSYKIDSPENTINFLIESMNTYFTNVGNPALDIKYVHPSLQEHLSPAFYLIPPIDGESNQVIYINNNQKYDLDNLYPTIAHETYPGHLYQYIYFRQQDVPRIRQILNYPGYSEGWAIYAENFSIGFLDIQDSLSQILQYDRKIDLLIQGRIDIGVNYEGWAVEDVATYLDSLYLNLDIEVIKNIFQYVIEEPANTLKYSIGYLEVLLLQEKAASLNSDFDIKDFHDFILSIGPAPYEIIERELEKWLKNK</sequence>
<keyword evidence="2" id="KW-1185">Reference proteome</keyword>
<reference evidence="1 2" key="1">
    <citation type="submission" date="2019-03" db="EMBL/GenBank/DDBJ databases">
        <title>Genomic Encyclopedia of Type Strains, Phase IV (KMG-IV): sequencing the most valuable type-strain genomes for metagenomic binning, comparative biology and taxonomic classification.</title>
        <authorList>
            <person name="Goeker M."/>
        </authorList>
    </citation>
    <scope>NUCLEOTIDE SEQUENCE [LARGE SCALE GENOMIC DNA]</scope>
    <source>
        <strain evidence="1 2">DSM 24629</strain>
    </source>
</reference>
<dbReference type="PANTHER" id="PTHR33361">
    <property type="entry name" value="GLR0591 PROTEIN"/>
    <property type="match status" value="1"/>
</dbReference>
<dbReference type="EMBL" id="SMAL01000015">
    <property type="protein sequence ID" value="TCT11672.1"/>
    <property type="molecule type" value="Genomic_DNA"/>
</dbReference>